<evidence type="ECO:0008006" key="3">
    <source>
        <dbReference type="Google" id="ProtNLM"/>
    </source>
</evidence>
<proteinExistence type="predicted"/>
<evidence type="ECO:0000313" key="2">
    <source>
        <dbReference type="Proteomes" id="UP000683310"/>
    </source>
</evidence>
<sequence>MEGMTPWLRLVGFNDSPSRADYEHVEDYKELCSSLGSNGIELDFHYAPEAVAHALAKPAAVTVVDAHGTLEEPPAIGGGGRWLFMESVRSINAHGVLLGACYTATGTFAKSAPVGRLLAGKGFLGGLGSIPPDDTRILVAVMVKLRNTFGIPTSGTSAQAFLDQTLAAAIAARPQKAFSKRWGAMQ</sequence>
<protein>
    <recommendedName>
        <fullName evidence="3">CHAT domain-containing protein</fullName>
    </recommendedName>
</protein>
<dbReference type="EMBL" id="CP074371">
    <property type="protein sequence ID" value="QVI20925.1"/>
    <property type="molecule type" value="Genomic_DNA"/>
</dbReference>
<keyword evidence="2" id="KW-1185">Reference proteome</keyword>
<accession>A0ABX8CQW7</accession>
<name>A0ABX8CQW7_9NOCA</name>
<organism evidence="1 2">
    <name type="scientific">Nocardia tengchongensis</name>
    <dbReference type="NCBI Taxonomy" id="2055889"/>
    <lineage>
        <taxon>Bacteria</taxon>
        <taxon>Bacillati</taxon>
        <taxon>Actinomycetota</taxon>
        <taxon>Actinomycetes</taxon>
        <taxon>Mycobacteriales</taxon>
        <taxon>Nocardiaceae</taxon>
        <taxon>Nocardia</taxon>
    </lineage>
</organism>
<dbReference type="Proteomes" id="UP000683310">
    <property type="component" value="Chromosome"/>
</dbReference>
<reference evidence="1 2" key="1">
    <citation type="submission" date="2021-04" db="EMBL/GenBank/DDBJ databases">
        <title>Nocardia tengchongensis.</title>
        <authorList>
            <person name="Zhuang k."/>
            <person name="Ran Y."/>
            <person name="Li W."/>
        </authorList>
    </citation>
    <scope>NUCLEOTIDE SEQUENCE [LARGE SCALE GENOMIC DNA]</scope>
    <source>
        <strain evidence="1 2">CFH S0057</strain>
    </source>
</reference>
<evidence type="ECO:0000313" key="1">
    <source>
        <dbReference type="EMBL" id="QVI20925.1"/>
    </source>
</evidence>
<gene>
    <name evidence="1" type="ORF">KHQ06_33405</name>
</gene>